<comment type="caution">
    <text evidence="4">The sequence shown here is derived from an EMBL/GenBank/DDBJ whole genome shotgun (WGS) entry which is preliminary data.</text>
</comment>
<keyword evidence="1 2" id="KW-0597">Phosphoprotein</keyword>
<evidence type="ECO:0000256" key="1">
    <source>
        <dbReference type="ARBA" id="ARBA00022553"/>
    </source>
</evidence>
<reference evidence="5" key="1">
    <citation type="journal article" date="2021" name="Science">
        <title>Hunting the eagle killer: A cyanobacterial neurotoxin causes vacuolar myelinopathy.</title>
        <authorList>
            <person name="Breinlinger S."/>
            <person name="Phillips T.J."/>
            <person name="Haram B.N."/>
            <person name="Mares J."/>
            <person name="Martinez Yerena J.A."/>
            <person name="Hrouzek P."/>
            <person name="Sobotka R."/>
            <person name="Henderson W.M."/>
            <person name="Schmieder P."/>
            <person name="Williams S.M."/>
            <person name="Lauderdale J.D."/>
            <person name="Wilde H.D."/>
            <person name="Gerrin W."/>
            <person name="Kust A."/>
            <person name="Washington J.W."/>
            <person name="Wagner C."/>
            <person name="Geier B."/>
            <person name="Liebeke M."/>
            <person name="Enke H."/>
            <person name="Niedermeyer T.H.J."/>
            <person name="Wilde S.B."/>
        </authorList>
    </citation>
    <scope>NUCLEOTIDE SEQUENCE [LARGE SCALE GENOMIC DNA]</scope>
    <source>
        <strain evidence="5">Thurmond2011</strain>
    </source>
</reference>
<dbReference type="SMART" id="SM00448">
    <property type="entry name" value="REC"/>
    <property type="match status" value="1"/>
</dbReference>
<dbReference type="InterPro" id="IPR011006">
    <property type="entry name" value="CheY-like_superfamily"/>
</dbReference>
<dbReference type="PANTHER" id="PTHR44591:SF3">
    <property type="entry name" value="RESPONSE REGULATORY DOMAIN-CONTAINING PROTEIN"/>
    <property type="match status" value="1"/>
</dbReference>
<dbReference type="SUPFAM" id="SSF52172">
    <property type="entry name" value="CheY-like"/>
    <property type="match status" value="1"/>
</dbReference>
<proteinExistence type="predicted"/>
<dbReference type="Proteomes" id="UP000667802">
    <property type="component" value="Unassembled WGS sequence"/>
</dbReference>
<dbReference type="RefSeq" id="WP_243903036.1">
    <property type="nucleotide sequence ID" value="NZ_JAALHA020000036.1"/>
</dbReference>
<dbReference type="Gene3D" id="3.40.50.2300">
    <property type="match status" value="1"/>
</dbReference>
<dbReference type="Pfam" id="PF00072">
    <property type="entry name" value="Response_reg"/>
    <property type="match status" value="1"/>
</dbReference>
<sequence>MMPTYFLGMAGGFLSRRSSTLKGIRVLAVDDDPDTLYLLEFLLSDYGAEVVTVTSAGEALKKLLQSKPDILIIDIAMPEKDGYWLIREIRNLKSDKGETPAIALTASGFETESAQAIKAGFEILLHKPFDLTDLVMTVAQLVK</sequence>
<accession>A0AAP5IGX9</accession>
<organism evidence="4 5">
    <name type="scientific">Aetokthonos hydrillicola Thurmond2011</name>
    <dbReference type="NCBI Taxonomy" id="2712845"/>
    <lineage>
        <taxon>Bacteria</taxon>
        <taxon>Bacillati</taxon>
        <taxon>Cyanobacteriota</taxon>
        <taxon>Cyanophyceae</taxon>
        <taxon>Nostocales</taxon>
        <taxon>Hapalosiphonaceae</taxon>
        <taxon>Aetokthonos</taxon>
    </lineage>
</organism>
<dbReference type="PANTHER" id="PTHR44591">
    <property type="entry name" value="STRESS RESPONSE REGULATOR PROTEIN 1"/>
    <property type="match status" value="1"/>
</dbReference>
<evidence type="ECO:0000259" key="3">
    <source>
        <dbReference type="PROSITE" id="PS50110"/>
    </source>
</evidence>
<evidence type="ECO:0000313" key="4">
    <source>
        <dbReference type="EMBL" id="MDR9900594.1"/>
    </source>
</evidence>
<feature type="domain" description="Response regulatory" evidence="3">
    <location>
        <begin position="25"/>
        <end position="142"/>
    </location>
</feature>
<protein>
    <submittedName>
        <fullName evidence="4">Response regulator</fullName>
    </submittedName>
</protein>
<keyword evidence="5" id="KW-1185">Reference proteome</keyword>
<gene>
    <name evidence="4" type="ORF">G7B40_039585</name>
</gene>
<dbReference type="InterPro" id="IPR001789">
    <property type="entry name" value="Sig_transdc_resp-reg_receiver"/>
</dbReference>
<dbReference type="EMBL" id="JAALHA020000036">
    <property type="protein sequence ID" value="MDR9900594.1"/>
    <property type="molecule type" value="Genomic_DNA"/>
</dbReference>
<evidence type="ECO:0000256" key="2">
    <source>
        <dbReference type="PROSITE-ProRule" id="PRU00169"/>
    </source>
</evidence>
<name>A0AAP5IGX9_9CYAN</name>
<dbReference type="InterPro" id="IPR050595">
    <property type="entry name" value="Bact_response_regulator"/>
</dbReference>
<dbReference type="GO" id="GO:0000160">
    <property type="term" value="P:phosphorelay signal transduction system"/>
    <property type="evidence" value="ECO:0007669"/>
    <property type="project" value="InterPro"/>
</dbReference>
<evidence type="ECO:0000313" key="5">
    <source>
        <dbReference type="Proteomes" id="UP000667802"/>
    </source>
</evidence>
<feature type="modified residue" description="4-aspartylphosphate" evidence="2">
    <location>
        <position position="74"/>
    </location>
</feature>
<dbReference type="PROSITE" id="PS50110">
    <property type="entry name" value="RESPONSE_REGULATORY"/>
    <property type="match status" value="1"/>
</dbReference>
<dbReference type="AlphaFoldDB" id="A0AAP5IGX9"/>